<proteinExistence type="inferred from homology"/>
<dbReference type="PROSITE" id="PS50815">
    <property type="entry name" value="HORMA"/>
    <property type="match status" value="1"/>
</dbReference>
<dbReference type="InterPro" id="IPR003511">
    <property type="entry name" value="HORMA_dom"/>
</dbReference>
<keyword evidence="6" id="KW-0131">Cell cycle</keyword>
<dbReference type="GO" id="GO:0005737">
    <property type="term" value="C:cytoplasm"/>
    <property type="evidence" value="ECO:0007669"/>
    <property type="project" value="TreeGrafter"/>
</dbReference>
<dbReference type="SUPFAM" id="SSF56019">
    <property type="entry name" value="The spindle assembly checkpoint protein mad2"/>
    <property type="match status" value="1"/>
</dbReference>
<dbReference type="InterPro" id="IPR036570">
    <property type="entry name" value="HORMA_dom_sf"/>
</dbReference>
<dbReference type="GO" id="GO:0051301">
    <property type="term" value="P:cell division"/>
    <property type="evidence" value="ECO:0007669"/>
    <property type="project" value="UniProtKB-KW"/>
</dbReference>
<evidence type="ECO:0000256" key="4">
    <source>
        <dbReference type="ARBA" id="ARBA00022776"/>
    </source>
</evidence>
<dbReference type="Proteomes" id="UP001165289">
    <property type="component" value="Unassembled WGS sequence"/>
</dbReference>
<keyword evidence="4" id="KW-0498">Mitosis</keyword>
<gene>
    <name evidence="8" type="ORF">LOD99_14156</name>
</gene>
<comment type="caution">
    <text evidence="8">The sequence shown here is derived from an EMBL/GenBank/DDBJ whole genome shotgun (WGS) entry which is preliminary data.</text>
</comment>
<feature type="domain" description="HORMA" evidence="7">
    <location>
        <begin position="14"/>
        <end position="197"/>
    </location>
</feature>
<sequence>MAVAQVSRARITLQGSAEMVSEFFHIAINSILFVRGLYGYTKFDTISKYGLQVRVTNDEDLKCYLQQVVAQLNNWLLAKTIKKVVFVIQEAVSDETIERWEFDIECDKDMNTESRAKVKPIEEIQKEIRVFMRQVLGSVHLLPALENKCKFDIQVHVGSEAEFDGEWKDSSDKKISTPTILHLNSFSTLVHTVKPHVAYKSHD</sequence>
<comment type="similarity">
    <text evidence="2">Belongs to the MAD2 family.</text>
</comment>
<dbReference type="PANTHER" id="PTHR11842:SF11">
    <property type="entry name" value="MITOTIC SPINDLE ASSEMBLY CHECKPOINT PROTEIN MAD2A"/>
    <property type="match status" value="1"/>
</dbReference>
<dbReference type="Gene3D" id="3.30.900.10">
    <property type="entry name" value="HORMA domain"/>
    <property type="match status" value="1"/>
</dbReference>
<dbReference type="Pfam" id="PF02301">
    <property type="entry name" value="HORMA"/>
    <property type="match status" value="1"/>
</dbReference>
<keyword evidence="9" id="KW-1185">Reference proteome</keyword>
<dbReference type="AlphaFoldDB" id="A0AAV7KGV9"/>
<evidence type="ECO:0000259" key="7">
    <source>
        <dbReference type="PROSITE" id="PS50815"/>
    </source>
</evidence>
<organism evidence="8 9">
    <name type="scientific">Oopsacas minuta</name>
    <dbReference type="NCBI Taxonomy" id="111878"/>
    <lineage>
        <taxon>Eukaryota</taxon>
        <taxon>Metazoa</taxon>
        <taxon>Porifera</taxon>
        <taxon>Hexactinellida</taxon>
        <taxon>Hexasterophora</taxon>
        <taxon>Lyssacinosida</taxon>
        <taxon>Leucopsacidae</taxon>
        <taxon>Oopsacas</taxon>
    </lineage>
</organism>
<evidence type="ECO:0000256" key="2">
    <source>
        <dbReference type="ARBA" id="ARBA00010348"/>
    </source>
</evidence>
<evidence type="ECO:0000313" key="9">
    <source>
        <dbReference type="Proteomes" id="UP001165289"/>
    </source>
</evidence>
<evidence type="ECO:0000256" key="5">
    <source>
        <dbReference type="ARBA" id="ARBA00023242"/>
    </source>
</evidence>
<dbReference type="GO" id="GO:0000776">
    <property type="term" value="C:kinetochore"/>
    <property type="evidence" value="ECO:0007669"/>
    <property type="project" value="TreeGrafter"/>
</dbReference>
<accession>A0AAV7KGV9</accession>
<dbReference type="InterPro" id="IPR045091">
    <property type="entry name" value="Mad2-like"/>
</dbReference>
<dbReference type="GO" id="GO:0007094">
    <property type="term" value="P:mitotic spindle assembly checkpoint signaling"/>
    <property type="evidence" value="ECO:0007669"/>
    <property type="project" value="TreeGrafter"/>
</dbReference>
<evidence type="ECO:0000256" key="1">
    <source>
        <dbReference type="ARBA" id="ARBA00004123"/>
    </source>
</evidence>
<dbReference type="GO" id="GO:0005654">
    <property type="term" value="C:nucleoplasm"/>
    <property type="evidence" value="ECO:0007669"/>
    <property type="project" value="TreeGrafter"/>
</dbReference>
<evidence type="ECO:0000256" key="6">
    <source>
        <dbReference type="ARBA" id="ARBA00023306"/>
    </source>
</evidence>
<name>A0AAV7KGV9_9METZ</name>
<evidence type="ECO:0000313" key="8">
    <source>
        <dbReference type="EMBL" id="KAI6660572.1"/>
    </source>
</evidence>
<dbReference type="EMBL" id="JAKMXF010000033">
    <property type="protein sequence ID" value="KAI6660572.1"/>
    <property type="molecule type" value="Genomic_DNA"/>
</dbReference>
<keyword evidence="3" id="KW-0132">Cell division</keyword>
<comment type="subcellular location">
    <subcellularLocation>
        <location evidence="1">Nucleus</location>
    </subcellularLocation>
</comment>
<reference evidence="8 9" key="1">
    <citation type="journal article" date="2023" name="BMC Biol.">
        <title>The compact genome of the sponge Oopsacas minuta (Hexactinellida) is lacking key metazoan core genes.</title>
        <authorList>
            <person name="Santini S."/>
            <person name="Schenkelaars Q."/>
            <person name="Jourda C."/>
            <person name="Duchesne M."/>
            <person name="Belahbib H."/>
            <person name="Rocher C."/>
            <person name="Selva M."/>
            <person name="Riesgo A."/>
            <person name="Vervoort M."/>
            <person name="Leys S.P."/>
            <person name="Kodjabachian L."/>
            <person name="Le Bivic A."/>
            <person name="Borchiellini C."/>
            <person name="Claverie J.M."/>
            <person name="Renard E."/>
        </authorList>
    </citation>
    <scope>NUCLEOTIDE SEQUENCE [LARGE SCALE GENOMIC DNA]</scope>
    <source>
        <strain evidence="8">SPO-2</strain>
    </source>
</reference>
<protein>
    <recommendedName>
        <fullName evidence="7">HORMA domain-containing protein</fullName>
    </recommendedName>
</protein>
<evidence type="ECO:0000256" key="3">
    <source>
        <dbReference type="ARBA" id="ARBA00022618"/>
    </source>
</evidence>
<keyword evidence="5" id="KW-0539">Nucleus</keyword>
<dbReference type="PANTHER" id="PTHR11842">
    <property type="entry name" value="MITOTIC SPINDLE ASSEMBLY CHECKPOINT PROTEIN MAD2"/>
    <property type="match status" value="1"/>
</dbReference>